<dbReference type="EMBL" id="FZPD01000004">
    <property type="protein sequence ID" value="SNT15670.1"/>
    <property type="molecule type" value="Genomic_DNA"/>
</dbReference>
<dbReference type="NCBIfam" id="NF033711">
    <property type="entry name" value="T9SS_PorQ"/>
    <property type="match status" value="1"/>
</dbReference>
<gene>
    <name evidence="1" type="ORF">SAMN05421640_2559</name>
</gene>
<evidence type="ECO:0008006" key="3">
    <source>
        <dbReference type="Google" id="ProtNLM"/>
    </source>
</evidence>
<protein>
    <recommendedName>
        <fullName evidence="3">Type IX secretion system protein PorQ</fullName>
    </recommendedName>
</protein>
<dbReference type="NCBIfam" id="NF033709">
    <property type="entry name" value="PorV_fam"/>
    <property type="match status" value="1"/>
</dbReference>
<name>A0A239KCI4_EKHLU</name>
<dbReference type="AlphaFoldDB" id="A0A239KCI4"/>
<organism evidence="1 2">
    <name type="scientific">Ekhidna lutea</name>
    <dbReference type="NCBI Taxonomy" id="447679"/>
    <lineage>
        <taxon>Bacteria</taxon>
        <taxon>Pseudomonadati</taxon>
        <taxon>Bacteroidota</taxon>
        <taxon>Cytophagia</taxon>
        <taxon>Cytophagales</taxon>
        <taxon>Reichenbachiellaceae</taxon>
        <taxon>Ekhidna</taxon>
    </lineage>
</organism>
<dbReference type="OrthoDB" id="9809953at2"/>
<keyword evidence="2" id="KW-1185">Reference proteome</keyword>
<dbReference type="SUPFAM" id="SSF56935">
    <property type="entry name" value="Porins"/>
    <property type="match status" value="1"/>
</dbReference>
<dbReference type="RefSeq" id="WP_144017414.1">
    <property type="nucleotide sequence ID" value="NZ_FZPD01000004.1"/>
</dbReference>
<dbReference type="Proteomes" id="UP000198393">
    <property type="component" value="Unassembled WGS sequence"/>
</dbReference>
<evidence type="ECO:0000313" key="2">
    <source>
        <dbReference type="Proteomes" id="UP000198393"/>
    </source>
</evidence>
<accession>A0A239KCI4</accession>
<reference evidence="1 2" key="1">
    <citation type="submission" date="2017-06" db="EMBL/GenBank/DDBJ databases">
        <authorList>
            <person name="Kim H.J."/>
            <person name="Triplett B.A."/>
        </authorList>
    </citation>
    <scope>NUCLEOTIDE SEQUENCE [LARGE SCALE GENOMIC DNA]</scope>
    <source>
        <strain evidence="1 2">DSM 19307</strain>
    </source>
</reference>
<proteinExistence type="predicted"/>
<evidence type="ECO:0000313" key="1">
    <source>
        <dbReference type="EMBL" id="SNT15670.1"/>
    </source>
</evidence>
<sequence length="330" mass="36648">MKSLIAILFLIPFLGWSQIGGKWGFQSINLTSNPRAAALGGTSISLADGDISQFFENPATLDSVNDKNLFLHLNPYFADVFVYSAAYSFNASKAGMLVAGVNYINYGEFEMTDDSGNSIGTFQAQDYTFQVGKAHRLGPFSLGANLKFSHAAIDTYSSTALLMDIGGVFRVNQHWTLGMVFENMGIVVSEYTGTIEQTIPFDVKVGTSFKPQYMPLRFTLTSMNLTQRNFEEENNTTGRSSNGLDQVMRRISLGAELLLSENFQFLIGYNHKRKQELKLDEIGGGAGLSYGFMIKIKRMEMRFSRANYHVSGGSSFISIRTDLNDFKKIL</sequence>